<evidence type="ECO:0000256" key="5">
    <source>
        <dbReference type="ARBA" id="ARBA00022597"/>
    </source>
</evidence>
<name>A0A0K9P247_ZOSMR</name>
<evidence type="ECO:0000256" key="8">
    <source>
        <dbReference type="ARBA" id="ARBA00022989"/>
    </source>
</evidence>
<keyword evidence="5" id="KW-0762">Sugar transport</keyword>
<accession>A0A0K9P247</accession>
<comment type="similarity">
    <text evidence="3">Belongs to the glycoside-pentoside-hexuronide (GPH) cation symporter transporter (TC 2.A.2.4) family.</text>
</comment>
<proteinExistence type="inferred from homology"/>
<evidence type="ECO:0000256" key="6">
    <source>
        <dbReference type="ARBA" id="ARBA00022692"/>
    </source>
</evidence>
<evidence type="ECO:0000256" key="4">
    <source>
        <dbReference type="ARBA" id="ARBA00022448"/>
    </source>
</evidence>
<evidence type="ECO:0000256" key="1">
    <source>
        <dbReference type="ARBA" id="ARBA00004141"/>
    </source>
</evidence>
<feature type="transmembrane region" description="Helical" evidence="10">
    <location>
        <begin position="45"/>
        <end position="65"/>
    </location>
</feature>
<dbReference type="Pfam" id="PF13347">
    <property type="entry name" value="MFS_2"/>
    <property type="match status" value="1"/>
</dbReference>
<dbReference type="InterPro" id="IPR036259">
    <property type="entry name" value="MFS_trans_sf"/>
</dbReference>
<evidence type="ECO:0000256" key="7">
    <source>
        <dbReference type="ARBA" id="ARBA00022847"/>
    </source>
</evidence>
<dbReference type="AlphaFoldDB" id="A0A0K9P247"/>
<evidence type="ECO:0000256" key="2">
    <source>
        <dbReference type="ARBA" id="ARBA00004914"/>
    </source>
</evidence>
<dbReference type="GO" id="GO:0016020">
    <property type="term" value="C:membrane"/>
    <property type="evidence" value="ECO:0007669"/>
    <property type="project" value="UniProtKB-SubCell"/>
</dbReference>
<feature type="transmembrane region" description="Helical" evidence="10">
    <location>
        <begin position="86"/>
        <end position="105"/>
    </location>
</feature>
<comment type="pathway">
    <text evidence="2">Glycan biosynthesis; sucrose metabolism.</text>
</comment>
<keyword evidence="6 10" id="KW-0812">Transmembrane</keyword>
<keyword evidence="4" id="KW-0813">Transport</keyword>
<dbReference type="GO" id="GO:0015293">
    <property type="term" value="F:symporter activity"/>
    <property type="evidence" value="ECO:0007669"/>
    <property type="project" value="UniProtKB-KW"/>
</dbReference>
<keyword evidence="7" id="KW-0769">Symport</keyword>
<reference evidence="12" key="1">
    <citation type="journal article" date="2016" name="Nature">
        <title>The genome of the seagrass Zostera marina reveals angiosperm adaptation to the sea.</title>
        <authorList>
            <person name="Olsen J.L."/>
            <person name="Rouze P."/>
            <person name="Verhelst B."/>
            <person name="Lin Y.-C."/>
            <person name="Bayer T."/>
            <person name="Collen J."/>
            <person name="Dattolo E."/>
            <person name="De Paoli E."/>
            <person name="Dittami S."/>
            <person name="Maumus F."/>
            <person name="Michel G."/>
            <person name="Kersting A."/>
            <person name="Lauritano C."/>
            <person name="Lohaus R."/>
            <person name="Toepel M."/>
            <person name="Tonon T."/>
            <person name="Vanneste K."/>
            <person name="Amirebrahimi M."/>
            <person name="Brakel J."/>
            <person name="Bostroem C."/>
            <person name="Chovatia M."/>
            <person name="Grimwood J."/>
            <person name="Jenkins J.W."/>
            <person name="Jueterbock A."/>
            <person name="Mraz A."/>
            <person name="Stam W.T."/>
            <person name="Tice H."/>
            <person name="Bornberg-Bauer E."/>
            <person name="Green P.J."/>
            <person name="Pearson G.A."/>
            <person name="Procaccini G."/>
            <person name="Duarte C.M."/>
            <person name="Schmutz J."/>
            <person name="Reusch T.B.H."/>
            <person name="Van de Peer Y."/>
        </authorList>
    </citation>
    <scope>NUCLEOTIDE SEQUENCE [LARGE SCALE GENOMIC DNA]</scope>
    <source>
        <strain evidence="12">cv. Finnish</strain>
    </source>
</reference>
<gene>
    <name evidence="11" type="ORF">ZOSMA_429G00010</name>
</gene>
<evidence type="ECO:0000313" key="11">
    <source>
        <dbReference type="EMBL" id="KMZ63096.1"/>
    </source>
</evidence>
<protein>
    <recommendedName>
        <fullName evidence="13">Major facilitator superfamily (MFS) profile domain-containing protein</fullName>
    </recommendedName>
</protein>
<dbReference type="EMBL" id="LFYR01001278">
    <property type="protein sequence ID" value="KMZ63096.1"/>
    <property type="molecule type" value="Genomic_DNA"/>
</dbReference>
<dbReference type="PANTHER" id="PTHR19432">
    <property type="entry name" value="SUGAR TRANSPORTER"/>
    <property type="match status" value="1"/>
</dbReference>
<comment type="caution">
    <text evidence="11">The sequence shown here is derived from an EMBL/GenBank/DDBJ whole genome shotgun (WGS) entry which is preliminary data.</text>
</comment>
<keyword evidence="9 10" id="KW-0472">Membrane</keyword>
<dbReference type="Gene3D" id="1.20.1250.20">
    <property type="entry name" value="MFS general substrate transporter like domains"/>
    <property type="match status" value="1"/>
</dbReference>
<dbReference type="SUPFAM" id="SSF103473">
    <property type="entry name" value="MFS general substrate transporter"/>
    <property type="match status" value="1"/>
</dbReference>
<keyword evidence="8 10" id="KW-1133">Transmembrane helix</keyword>
<keyword evidence="12" id="KW-1185">Reference proteome</keyword>
<evidence type="ECO:0000256" key="10">
    <source>
        <dbReference type="SAM" id="Phobius"/>
    </source>
</evidence>
<dbReference type="OrthoDB" id="28755at2759"/>
<sequence>MVLEDYQRRLKSDFELLRLPSYVEYNLDGHFNSPFLPAPYVQDLGVPHVFVSLVWLCGPLSGLIVQPLVGHVSDRTTSKLGRRRPFIIGGTIAIALSVFLVSFSADIGRFVVG</sequence>
<evidence type="ECO:0000256" key="9">
    <source>
        <dbReference type="ARBA" id="ARBA00023136"/>
    </source>
</evidence>
<evidence type="ECO:0000256" key="3">
    <source>
        <dbReference type="ARBA" id="ARBA00007134"/>
    </source>
</evidence>
<organism evidence="11 12">
    <name type="scientific">Zostera marina</name>
    <name type="common">Eelgrass</name>
    <dbReference type="NCBI Taxonomy" id="29655"/>
    <lineage>
        <taxon>Eukaryota</taxon>
        <taxon>Viridiplantae</taxon>
        <taxon>Streptophyta</taxon>
        <taxon>Embryophyta</taxon>
        <taxon>Tracheophyta</taxon>
        <taxon>Spermatophyta</taxon>
        <taxon>Magnoliopsida</taxon>
        <taxon>Liliopsida</taxon>
        <taxon>Zosteraceae</taxon>
        <taxon>Zostera</taxon>
    </lineage>
</organism>
<dbReference type="Proteomes" id="UP000036987">
    <property type="component" value="Unassembled WGS sequence"/>
</dbReference>
<comment type="subcellular location">
    <subcellularLocation>
        <location evidence="1">Membrane</location>
        <topology evidence="1">Multi-pass membrane protein</topology>
    </subcellularLocation>
</comment>
<dbReference type="PANTHER" id="PTHR19432:SF90">
    <property type="entry name" value="SUCROSE TRANSPORT PROTEIN SUC4"/>
    <property type="match status" value="1"/>
</dbReference>
<evidence type="ECO:0000313" key="12">
    <source>
        <dbReference type="Proteomes" id="UP000036987"/>
    </source>
</evidence>
<evidence type="ECO:0008006" key="13">
    <source>
        <dbReference type="Google" id="ProtNLM"/>
    </source>
</evidence>